<organism evidence="1 2">
    <name type="scientific">Lachnellula cervina</name>
    <dbReference type="NCBI Taxonomy" id="1316786"/>
    <lineage>
        <taxon>Eukaryota</taxon>
        <taxon>Fungi</taxon>
        <taxon>Dikarya</taxon>
        <taxon>Ascomycota</taxon>
        <taxon>Pezizomycotina</taxon>
        <taxon>Leotiomycetes</taxon>
        <taxon>Helotiales</taxon>
        <taxon>Lachnaceae</taxon>
        <taxon>Lachnellula</taxon>
    </lineage>
</organism>
<accession>A0A7D8Z276</accession>
<gene>
    <name evidence="1" type="primary">NADSYN1</name>
    <name evidence="1" type="ORF">LCER1_G002889</name>
</gene>
<protein>
    <submittedName>
        <fullName evidence="1">Glutamine-dependent NAD(+) synthetase</fullName>
    </submittedName>
</protein>
<evidence type="ECO:0000313" key="1">
    <source>
        <dbReference type="EMBL" id="TVY55923.1"/>
    </source>
</evidence>
<dbReference type="OrthoDB" id="2020662at2759"/>
<sequence>MTTLTPSYHAEQYSPDDNRFDLRPFLYPNWFGFKAIEKKLAAMGENGTKVADAEERKSL</sequence>
<name>A0A7D8Z276_9HELO</name>
<keyword evidence="2" id="KW-1185">Reference proteome</keyword>
<evidence type="ECO:0000313" key="2">
    <source>
        <dbReference type="Proteomes" id="UP000481288"/>
    </source>
</evidence>
<reference evidence="1 2" key="1">
    <citation type="submission" date="2018-05" db="EMBL/GenBank/DDBJ databases">
        <title>Whole genome sequencing for identification of molecular markers to develop diagnostic detection tools for the regulated plant pathogen Lachnellula willkommii.</title>
        <authorList>
            <person name="Giroux E."/>
            <person name="Bilodeau G."/>
        </authorList>
    </citation>
    <scope>NUCLEOTIDE SEQUENCE [LARGE SCALE GENOMIC DNA]</scope>
    <source>
        <strain evidence="1 2">CBS 625.97</strain>
    </source>
</reference>
<dbReference type="Gene3D" id="3.40.50.620">
    <property type="entry name" value="HUPs"/>
    <property type="match status" value="1"/>
</dbReference>
<dbReference type="Proteomes" id="UP000481288">
    <property type="component" value="Unassembled WGS sequence"/>
</dbReference>
<dbReference type="InterPro" id="IPR014729">
    <property type="entry name" value="Rossmann-like_a/b/a_fold"/>
</dbReference>
<comment type="caution">
    <text evidence="1">The sequence shown here is derived from an EMBL/GenBank/DDBJ whole genome shotgun (WGS) entry which is preliminary data.</text>
</comment>
<dbReference type="EMBL" id="QGMG01000199">
    <property type="protein sequence ID" value="TVY55923.1"/>
    <property type="molecule type" value="Genomic_DNA"/>
</dbReference>
<proteinExistence type="predicted"/>
<dbReference type="AlphaFoldDB" id="A0A7D8Z276"/>